<dbReference type="EMBL" id="BPVZ01000048">
    <property type="protein sequence ID" value="GKV17697.1"/>
    <property type="molecule type" value="Genomic_DNA"/>
</dbReference>
<evidence type="ECO:0000313" key="1">
    <source>
        <dbReference type="EMBL" id="GKV17697.1"/>
    </source>
</evidence>
<dbReference type="AlphaFoldDB" id="A0AAV5JVE2"/>
<comment type="caution">
    <text evidence="1">The sequence shown here is derived from an EMBL/GenBank/DDBJ whole genome shotgun (WGS) entry which is preliminary data.</text>
</comment>
<reference evidence="1 2" key="1">
    <citation type="journal article" date="2021" name="Commun. Biol.">
        <title>The genome of Shorea leprosula (Dipterocarpaceae) highlights the ecological relevance of drought in aseasonal tropical rainforests.</title>
        <authorList>
            <person name="Ng K.K.S."/>
            <person name="Kobayashi M.J."/>
            <person name="Fawcett J.A."/>
            <person name="Hatakeyama M."/>
            <person name="Paape T."/>
            <person name="Ng C.H."/>
            <person name="Ang C.C."/>
            <person name="Tnah L.H."/>
            <person name="Lee C.T."/>
            <person name="Nishiyama T."/>
            <person name="Sese J."/>
            <person name="O'Brien M.J."/>
            <person name="Copetti D."/>
            <person name="Mohd Noor M.I."/>
            <person name="Ong R.C."/>
            <person name="Putra M."/>
            <person name="Sireger I.Z."/>
            <person name="Indrioko S."/>
            <person name="Kosugi Y."/>
            <person name="Izuno A."/>
            <person name="Isagi Y."/>
            <person name="Lee S.L."/>
            <person name="Shimizu K.K."/>
        </authorList>
    </citation>
    <scope>NUCLEOTIDE SEQUENCE [LARGE SCALE GENOMIC DNA]</scope>
    <source>
        <strain evidence="1">214</strain>
    </source>
</reference>
<organism evidence="1 2">
    <name type="scientific">Rubroshorea leprosula</name>
    <dbReference type="NCBI Taxonomy" id="152421"/>
    <lineage>
        <taxon>Eukaryota</taxon>
        <taxon>Viridiplantae</taxon>
        <taxon>Streptophyta</taxon>
        <taxon>Embryophyta</taxon>
        <taxon>Tracheophyta</taxon>
        <taxon>Spermatophyta</taxon>
        <taxon>Magnoliopsida</taxon>
        <taxon>eudicotyledons</taxon>
        <taxon>Gunneridae</taxon>
        <taxon>Pentapetalae</taxon>
        <taxon>rosids</taxon>
        <taxon>malvids</taxon>
        <taxon>Malvales</taxon>
        <taxon>Dipterocarpaceae</taxon>
        <taxon>Rubroshorea</taxon>
    </lineage>
</organism>
<sequence>MKVLHLPLNIINCNHSSCLSKCFVRCLQSPKHQPIDVTL</sequence>
<name>A0AAV5JVE2_9ROSI</name>
<proteinExistence type="predicted"/>
<protein>
    <submittedName>
        <fullName evidence="1">Uncharacterized protein</fullName>
    </submittedName>
</protein>
<dbReference type="Proteomes" id="UP001054252">
    <property type="component" value="Unassembled WGS sequence"/>
</dbReference>
<accession>A0AAV5JVE2</accession>
<keyword evidence="2" id="KW-1185">Reference proteome</keyword>
<gene>
    <name evidence="1" type="ORF">SLEP1_g28166</name>
</gene>
<evidence type="ECO:0000313" key="2">
    <source>
        <dbReference type="Proteomes" id="UP001054252"/>
    </source>
</evidence>